<dbReference type="EMBL" id="LCAB01000019">
    <property type="protein sequence ID" value="KKR82030.1"/>
    <property type="molecule type" value="Genomic_DNA"/>
</dbReference>
<reference evidence="1 2" key="1">
    <citation type="journal article" date="2015" name="Nature">
        <title>rRNA introns, odd ribosomes, and small enigmatic genomes across a large radiation of phyla.</title>
        <authorList>
            <person name="Brown C.T."/>
            <person name="Hug L.A."/>
            <person name="Thomas B.C."/>
            <person name="Sharon I."/>
            <person name="Castelle C.J."/>
            <person name="Singh A."/>
            <person name="Wilkins M.J."/>
            <person name="Williams K.H."/>
            <person name="Banfield J.F."/>
        </authorList>
    </citation>
    <scope>NUCLEOTIDE SEQUENCE [LARGE SCALE GENOMIC DNA]</scope>
</reference>
<evidence type="ECO:0000313" key="2">
    <source>
        <dbReference type="Proteomes" id="UP000034601"/>
    </source>
</evidence>
<dbReference type="AlphaFoldDB" id="A0A0G0WCQ1"/>
<protein>
    <submittedName>
        <fullName evidence="1">Uncharacterized protein</fullName>
    </submittedName>
</protein>
<sequence length="280" mass="30697">MKTHFLVYLLLFVSLLAVVAIKTWVSPSLVQAVICPTIRSSINVEGGLLSIVDESKLGRYAILDTTPFCIASSSASISQLQSIKSYADIKSIYLDQAKLPAGINIVRFTPGDKTENDINLNSNDTIYHIQGDLNLSGDITGTKIGVIFIDGNLTINPIDKTFNYGTSTSGIIFIVQGEIRIGYEVTQVNAFMVTFGPFCSAYFGGCSEIQTQQLIINGSVVALDGADTSEDGDTIGETRFVRYLQNNSTQEAERINFDPKYLVVLRTIFARDSLIWSEIY</sequence>
<organism evidence="1 2">
    <name type="scientific">Candidatus Daviesbacteria bacterium GW2011_GWA2_40_9</name>
    <dbReference type="NCBI Taxonomy" id="1618424"/>
    <lineage>
        <taxon>Bacteria</taxon>
        <taxon>Candidatus Daviesiibacteriota</taxon>
    </lineage>
</organism>
<gene>
    <name evidence="1" type="ORF">UU29_C0019G0004</name>
</gene>
<evidence type="ECO:0000313" key="1">
    <source>
        <dbReference type="EMBL" id="KKR82030.1"/>
    </source>
</evidence>
<proteinExistence type="predicted"/>
<comment type="caution">
    <text evidence="1">The sequence shown here is derived from an EMBL/GenBank/DDBJ whole genome shotgun (WGS) entry which is preliminary data.</text>
</comment>
<dbReference type="Proteomes" id="UP000034601">
    <property type="component" value="Unassembled WGS sequence"/>
</dbReference>
<name>A0A0G0WCQ1_9BACT</name>
<accession>A0A0G0WCQ1</accession>